<evidence type="ECO:0000256" key="3">
    <source>
        <dbReference type="ARBA" id="ARBA00022692"/>
    </source>
</evidence>
<feature type="transmembrane region" description="Helical" evidence="6">
    <location>
        <begin position="141"/>
        <end position="162"/>
    </location>
</feature>
<keyword evidence="2" id="KW-1003">Cell membrane</keyword>
<reference evidence="7 8" key="1">
    <citation type="submission" date="2019-02" db="EMBL/GenBank/DDBJ databases">
        <title>Genomic Encyclopedia of Type Strains, Phase IV (KMG-IV): sequencing the most valuable type-strain genomes for metagenomic binning, comparative biology and taxonomic classification.</title>
        <authorList>
            <person name="Goeker M."/>
        </authorList>
    </citation>
    <scope>NUCLEOTIDE SEQUENCE [LARGE SCALE GENOMIC DNA]</scope>
    <source>
        <strain evidence="7 8">DSM 17196</strain>
    </source>
</reference>
<dbReference type="OrthoDB" id="679767at2"/>
<keyword evidence="4 6" id="KW-1133">Transmembrane helix</keyword>
<keyword evidence="3 6" id="KW-0812">Transmembrane</keyword>
<feature type="transmembrane region" description="Helical" evidence="6">
    <location>
        <begin position="108"/>
        <end position="129"/>
    </location>
</feature>
<organism evidence="7 8">
    <name type="scientific">Aquimarina brevivitae</name>
    <dbReference type="NCBI Taxonomy" id="323412"/>
    <lineage>
        <taxon>Bacteria</taxon>
        <taxon>Pseudomonadati</taxon>
        <taxon>Bacteroidota</taxon>
        <taxon>Flavobacteriia</taxon>
        <taxon>Flavobacteriales</taxon>
        <taxon>Flavobacteriaceae</taxon>
        <taxon>Aquimarina</taxon>
    </lineage>
</organism>
<dbReference type="Proteomes" id="UP000292262">
    <property type="component" value="Unassembled WGS sequence"/>
</dbReference>
<dbReference type="PANTHER" id="PTHR30086:SF20">
    <property type="entry name" value="ARGININE EXPORTER PROTEIN ARGO-RELATED"/>
    <property type="match status" value="1"/>
</dbReference>
<comment type="subcellular location">
    <subcellularLocation>
        <location evidence="1">Cell membrane</location>
        <topology evidence="1">Multi-pass membrane protein</topology>
    </subcellularLocation>
</comment>
<dbReference type="AlphaFoldDB" id="A0A4Q7NYS7"/>
<evidence type="ECO:0000313" key="7">
    <source>
        <dbReference type="EMBL" id="RZS92444.1"/>
    </source>
</evidence>
<evidence type="ECO:0000256" key="2">
    <source>
        <dbReference type="ARBA" id="ARBA00022475"/>
    </source>
</evidence>
<sequence length="198" mass="22152">MPFIEGFFIGLSTVIFVGPVFFLLLNSSIQNGYKAGFAVATGIIVSDLVYVILCYLGISALVGTTVHQFWIGILGGCMVLGLGVYYLVKKKFARQQKTSVKSVLGFFLKGFSINFFNPFVLAVWIGIYQWGQVKYDLSSSFWMYLTAVLLGIFCTDSIKVIFSKKLGYFLSETRLLLLSRIIGLLLICFSLRLFYSVL</sequence>
<name>A0A4Q7NYS7_9FLAO</name>
<dbReference type="EMBL" id="SGXE01000003">
    <property type="protein sequence ID" value="RZS92444.1"/>
    <property type="molecule type" value="Genomic_DNA"/>
</dbReference>
<comment type="caution">
    <text evidence="7">The sequence shown here is derived from an EMBL/GenBank/DDBJ whole genome shotgun (WGS) entry which is preliminary data.</text>
</comment>
<feature type="transmembrane region" description="Helical" evidence="6">
    <location>
        <begin position="174"/>
        <end position="195"/>
    </location>
</feature>
<dbReference type="InterPro" id="IPR001123">
    <property type="entry name" value="LeuE-type"/>
</dbReference>
<evidence type="ECO:0000256" key="4">
    <source>
        <dbReference type="ARBA" id="ARBA00022989"/>
    </source>
</evidence>
<evidence type="ECO:0000256" key="5">
    <source>
        <dbReference type="ARBA" id="ARBA00023136"/>
    </source>
</evidence>
<keyword evidence="8" id="KW-1185">Reference proteome</keyword>
<gene>
    <name evidence="7" type="ORF">EV197_2582</name>
</gene>
<dbReference type="GO" id="GO:0005886">
    <property type="term" value="C:plasma membrane"/>
    <property type="evidence" value="ECO:0007669"/>
    <property type="project" value="UniProtKB-SubCell"/>
</dbReference>
<feature type="transmembrane region" description="Helical" evidence="6">
    <location>
        <begin position="37"/>
        <end position="63"/>
    </location>
</feature>
<accession>A0A4Q7NYS7</accession>
<feature type="transmembrane region" description="Helical" evidence="6">
    <location>
        <begin position="69"/>
        <end position="88"/>
    </location>
</feature>
<dbReference type="RefSeq" id="WP_130287128.1">
    <property type="nucleotide sequence ID" value="NZ_SGXE01000003.1"/>
</dbReference>
<dbReference type="PANTHER" id="PTHR30086">
    <property type="entry name" value="ARGININE EXPORTER PROTEIN ARGO"/>
    <property type="match status" value="1"/>
</dbReference>
<dbReference type="GO" id="GO:0015171">
    <property type="term" value="F:amino acid transmembrane transporter activity"/>
    <property type="evidence" value="ECO:0007669"/>
    <property type="project" value="TreeGrafter"/>
</dbReference>
<keyword evidence="5 6" id="KW-0472">Membrane</keyword>
<feature type="transmembrane region" description="Helical" evidence="6">
    <location>
        <begin position="6"/>
        <end position="25"/>
    </location>
</feature>
<evidence type="ECO:0000256" key="1">
    <source>
        <dbReference type="ARBA" id="ARBA00004651"/>
    </source>
</evidence>
<dbReference type="Pfam" id="PF01810">
    <property type="entry name" value="LysE"/>
    <property type="match status" value="1"/>
</dbReference>
<protein>
    <submittedName>
        <fullName evidence="7">Threonine/homoserine/homoserine lactone efflux protein</fullName>
    </submittedName>
</protein>
<evidence type="ECO:0000256" key="6">
    <source>
        <dbReference type="SAM" id="Phobius"/>
    </source>
</evidence>
<proteinExistence type="predicted"/>
<evidence type="ECO:0000313" key="8">
    <source>
        <dbReference type="Proteomes" id="UP000292262"/>
    </source>
</evidence>